<name>A0ABR4NL49_9FUNG</name>
<keyword evidence="2 5" id="KW-0812">Transmembrane</keyword>
<feature type="transmembrane region" description="Helical" evidence="5">
    <location>
        <begin position="263"/>
        <end position="287"/>
    </location>
</feature>
<accession>A0ABR4NL49</accession>
<evidence type="ECO:0000313" key="8">
    <source>
        <dbReference type="Proteomes" id="UP001527925"/>
    </source>
</evidence>
<keyword evidence="8" id="KW-1185">Reference proteome</keyword>
<dbReference type="Pfam" id="PF12051">
    <property type="entry name" value="DUF3533"/>
    <property type="match status" value="1"/>
</dbReference>
<feature type="transmembrane region" description="Helical" evidence="5">
    <location>
        <begin position="438"/>
        <end position="457"/>
    </location>
</feature>
<feature type="transmembrane region" description="Helical" evidence="5">
    <location>
        <begin position="377"/>
        <end position="397"/>
    </location>
</feature>
<dbReference type="InterPro" id="IPR051328">
    <property type="entry name" value="T7SS_ABC-Transporter"/>
</dbReference>
<evidence type="ECO:0000256" key="5">
    <source>
        <dbReference type="SAM" id="Phobius"/>
    </source>
</evidence>
<evidence type="ECO:0000313" key="7">
    <source>
        <dbReference type="EMBL" id="KAL2920259.1"/>
    </source>
</evidence>
<feature type="domain" description="DUF3533" evidence="6">
    <location>
        <begin position="58"/>
        <end position="450"/>
    </location>
</feature>
<feature type="transmembrane region" description="Helical" evidence="5">
    <location>
        <begin position="307"/>
        <end position="335"/>
    </location>
</feature>
<evidence type="ECO:0000256" key="2">
    <source>
        <dbReference type="ARBA" id="ARBA00022692"/>
    </source>
</evidence>
<comment type="caution">
    <text evidence="7">The sequence shown here is derived from an EMBL/GenBank/DDBJ whole genome shotgun (WGS) entry which is preliminary data.</text>
</comment>
<evidence type="ECO:0000256" key="1">
    <source>
        <dbReference type="ARBA" id="ARBA00004141"/>
    </source>
</evidence>
<sequence length="483" mass="52295">MSPASSSSTLTQEDSAVVVTVPATGDKPAKGNVPAAIAWAKERAILPNIFTRTHTATVLATSIMVAMYMFLYISMVWDPMSHMNQVRVGFVNADAGFNFSGYPAALAPAVLAQTGGSTMGQVLEKLMLDPSSPAATPFIWESLSGVSHSEIVDRVDKNEFWNVIYVPADFSNSFLRNFDSGKPRTDLVFMNVENIYDQARQGTVTSFSNNLLAVAVKKANAVISAQTLAAFNTNATLGSPVFPPTIQVVANNLHPVSVFGRNMAINVMSLLLWLSGIMTFAIVSGAYRSRLPVLRERGHIDHLRTPLRLISSIYTASLLISFMHAFVVWCLYCAFNGSVTGGFNADYSPVVALLILWYITFCFHSIAILLSSIIPGVGFAVILAILMIFQMSFSSLFSDPDVMIGIGQISHGLPMQNAARTFKCLLLGSSCSFMPKNLGVLAAWWAVTTLIACTVNYRRMVKLQNSPTGKHDNGSEADVSADD</sequence>
<dbReference type="PANTHER" id="PTHR43077:SF10">
    <property type="entry name" value="TRANSPORT PERMEASE PROTEIN"/>
    <property type="match status" value="1"/>
</dbReference>
<comment type="subcellular location">
    <subcellularLocation>
        <location evidence="1">Membrane</location>
        <topology evidence="1">Multi-pass membrane protein</topology>
    </subcellularLocation>
</comment>
<dbReference type="Proteomes" id="UP001527925">
    <property type="component" value="Unassembled WGS sequence"/>
</dbReference>
<evidence type="ECO:0000256" key="3">
    <source>
        <dbReference type="ARBA" id="ARBA00022989"/>
    </source>
</evidence>
<keyword evidence="4 5" id="KW-0472">Membrane</keyword>
<feature type="transmembrane region" description="Helical" evidence="5">
    <location>
        <begin position="56"/>
        <end position="77"/>
    </location>
</feature>
<reference evidence="7 8" key="1">
    <citation type="submission" date="2023-09" db="EMBL/GenBank/DDBJ databases">
        <title>Pangenome analysis of Batrachochytrium dendrobatidis and related Chytrids.</title>
        <authorList>
            <person name="Yacoub M.N."/>
            <person name="Stajich J.E."/>
            <person name="James T.Y."/>
        </authorList>
    </citation>
    <scope>NUCLEOTIDE SEQUENCE [LARGE SCALE GENOMIC DNA]</scope>
    <source>
        <strain evidence="7 8">JEL0888</strain>
    </source>
</reference>
<organism evidence="7 8">
    <name type="scientific">Polyrhizophydium stewartii</name>
    <dbReference type="NCBI Taxonomy" id="2732419"/>
    <lineage>
        <taxon>Eukaryota</taxon>
        <taxon>Fungi</taxon>
        <taxon>Fungi incertae sedis</taxon>
        <taxon>Chytridiomycota</taxon>
        <taxon>Chytridiomycota incertae sedis</taxon>
        <taxon>Chytridiomycetes</taxon>
        <taxon>Rhizophydiales</taxon>
        <taxon>Rhizophydiales incertae sedis</taxon>
        <taxon>Polyrhizophydium</taxon>
    </lineage>
</organism>
<protein>
    <recommendedName>
        <fullName evidence="6">DUF3533 domain-containing protein</fullName>
    </recommendedName>
</protein>
<feature type="transmembrane region" description="Helical" evidence="5">
    <location>
        <begin position="347"/>
        <end position="370"/>
    </location>
</feature>
<proteinExistence type="predicted"/>
<dbReference type="EMBL" id="JADGIZ020000001">
    <property type="protein sequence ID" value="KAL2920259.1"/>
    <property type="molecule type" value="Genomic_DNA"/>
</dbReference>
<dbReference type="InterPro" id="IPR022703">
    <property type="entry name" value="DUF3533"/>
</dbReference>
<evidence type="ECO:0000259" key="6">
    <source>
        <dbReference type="Pfam" id="PF12051"/>
    </source>
</evidence>
<keyword evidence="3 5" id="KW-1133">Transmembrane helix</keyword>
<dbReference type="PANTHER" id="PTHR43077">
    <property type="entry name" value="TRANSPORT PERMEASE YVFS-RELATED"/>
    <property type="match status" value="1"/>
</dbReference>
<evidence type="ECO:0000256" key="4">
    <source>
        <dbReference type="ARBA" id="ARBA00023136"/>
    </source>
</evidence>
<gene>
    <name evidence="7" type="ORF">HK105_200328</name>
</gene>